<reference evidence="1" key="1">
    <citation type="submission" date="2013-05" db="EMBL/GenBank/DDBJ databases">
        <title>Draft genome sequences of six wheat associated Fusarium spp. isolates.</title>
        <authorList>
            <person name="Moolhuijzen P.M."/>
            <person name="Manners J.M."/>
            <person name="Wilcox S."/>
            <person name="Bellgard M.I."/>
            <person name="Gardiner D.M."/>
        </authorList>
    </citation>
    <scope>NUCLEOTIDE SEQUENCE</scope>
    <source>
        <strain evidence="1">CS5907</strain>
        <strain evidence="1">CS5907</strain>
    </source>
</reference>
<dbReference type="AlphaFoldDB" id="A0A096PEP5"/>
<proteinExistence type="predicted"/>
<protein>
    <submittedName>
        <fullName evidence="1">WGS project CBMG000000000 data, contig CS5907-c001290</fullName>
    </submittedName>
</protein>
<dbReference type="EMBL" id="CBMG010001286">
    <property type="protein sequence ID" value="CEG03545.1"/>
    <property type="molecule type" value="Genomic_DNA"/>
</dbReference>
<evidence type="ECO:0000313" key="1">
    <source>
        <dbReference type="EMBL" id="CEG03545.1"/>
    </source>
</evidence>
<name>A0A096PEP5_9HYPO</name>
<comment type="caution">
    <text evidence="1">The sequence shown here is derived from an EMBL/GenBank/DDBJ whole genome shotgun (WGS) entry which is preliminary data.</text>
</comment>
<sequence length="74" mass="8170">MDDVLLTLEVLVLTGAGLPIPEAVAMAHLRDTDLHLLVAPMVTTDLDKAVHLVPLALRVRMDRLVPVRMAHQDR</sequence>
<organism evidence="1">
    <name type="scientific">Fusarium acuminatum CS5907</name>
    <dbReference type="NCBI Taxonomy" id="1318461"/>
    <lineage>
        <taxon>Eukaryota</taxon>
        <taxon>Fungi</taxon>
        <taxon>Dikarya</taxon>
        <taxon>Ascomycota</taxon>
        <taxon>Pezizomycotina</taxon>
        <taxon>Sordariomycetes</taxon>
        <taxon>Hypocreomycetidae</taxon>
        <taxon>Hypocreales</taxon>
        <taxon>Nectriaceae</taxon>
        <taxon>Fusarium</taxon>
        <taxon>Fusarium tricinctum species complex</taxon>
    </lineage>
</organism>
<gene>
    <name evidence="1" type="ORF">BN851_0067760</name>
</gene>
<accession>A0A096PEP5</accession>